<keyword evidence="2" id="KW-0812">Transmembrane</keyword>
<comment type="caution">
    <text evidence="3">The sequence shown here is derived from an EMBL/GenBank/DDBJ whole genome shotgun (WGS) entry which is preliminary data.</text>
</comment>
<sequence length="874" mass="99062">MANQDWIGELTDPNSILNITSTSNPYDKGLQINQIILQENAFTGTVVRSSPVGVNEILFESLELYDKIIDYPQVISKDLTDLEAGLIMTDNIYGNQTWDYTKYQPDETLIIMGCINGVNANKQYLMVSLHYWTPFPVHCEHVPPQMYSPYYPTSGYCPYDPTFTYCPYPGNETCINDTVHTDPQFEYQCNETKSDFCGKINHYMYRGVSWWQVTLQQAAIYQETTILAQNGFVIIQSSDDLNKEDVIIRSLPQTLTPEMKEEADLGFKIDPYSYPLLAAEYAGWLQMKKLTIEHYIQNTQLNVVIINHNAQMIFSEVIFRPNSDRQTLFRYTSPYIYLNSGQVEFNSVTFEPTQFSDCSALNSHFSSQQITYLSVGELFIDLKNCSFIDIGRDYGKGAAIKSRGFNVYITDCTFINTSHSSPDPVQQSRQIMTNDNPISLSNNNTVSQLKKKQQKRNKIGNEFPPPPKTEADLLLEETCGWDQAYVSIEEYMLDKPNKKSVINGTTQFIGLSEGALHIYNTKVTIDATVQFIDNISPLPETAIAKPPAGNQSTNSTTNTTKTNHLNKYMNMNKRMKKSNNKNMSKNKKNEGEEEVDEWAGIAPLLRGYTSATDNTLYRRNILCGHGAEIIADAEPFSENGIQRNSLWILKTNEGSNVHYLGQVDPPLQCKLTGTIAEIPHSLFVPIIEEAKADESKDKYGADITLKGSHFVRCGMMQYEICEYEKPKEEISKNVDTPPTEEETAPDPREEHCQRRLMEYALDWKSEQEIVIQSRYKVVRKWNKMDVRIIYGNGLATETFTVSTENMSTGAIIAIVICAIVLIGGAVGLLIGVIYCYHRQNVKKVEARKQEDEQMMMDITNPNGGNDAIQAFSTY</sequence>
<keyword evidence="2" id="KW-1133">Transmembrane helix</keyword>
<evidence type="ECO:0000313" key="3">
    <source>
        <dbReference type="EMBL" id="KAA6379213.1"/>
    </source>
</evidence>
<gene>
    <name evidence="3" type="ORF">EZS28_025260</name>
</gene>
<accession>A0A5J4V9N4</accession>
<feature type="transmembrane region" description="Helical" evidence="2">
    <location>
        <begin position="810"/>
        <end position="836"/>
    </location>
</feature>
<evidence type="ECO:0000313" key="4">
    <source>
        <dbReference type="Proteomes" id="UP000324800"/>
    </source>
</evidence>
<organism evidence="3 4">
    <name type="scientific">Streblomastix strix</name>
    <dbReference type="NCBI Taxonomy" id="222440"/>
    <lineage>
        <taxon>Eukaryota</taxon>
        <taxon>Metamonada</taxon>
        <taxon>Preaxostyla</taxon>
        <taxon>Oxymonadida</taxon>
        <taxon>Streblomastigidae</taxon>
        <taxon>Streblomastix</taxon>
    </lineage>
</organism>
<reference evidence="3 4" key="1">
    <citation type="submission" date="2019-03" db="EMBL/GenBank/DDBJ databases">
        <title>Single cell metagenomics reveals metabolic interactions within the superorganism composed of flagellate Streblomastix strix and complex community of Bacteroidetes bacteria on its surface.</title>
        <authorList>
            <person name="Treitli S.C."/>
            <person name="Kolisko M."/>
            <person name="Husnik F."/>
            <person name="Keeling P."/>
            <person name="Hampl V."/>
        </authorList>
    </citation>
    <scope>NUCLEOTIDE SEQUENCE [LARGE SCALE GENOMIC DNA]</scope>
    <source>
        <strain evidence="3">ST1C</strain>
    </source>
</reference>
<name>A0A5J4V9N4_9EUKA</name>
<protein>
    <submittedName>
        <fullName evidence="3">Uncharacterized protein</fullName>
    </submittedName>
</protein>
<evidence type="ECO:0000256" key="1">
    <source>
        <dbReference type="SAM" id="MobiDB-lite"/>
    </source>
</evidence>
<evidence type="ECO:0000256" key="2">
    <source>
        <dbReference type="SAM" id="Phobius"/>
    </source>
</evidence>
<dbReference type="AlphaFoldDB" id="A0A5J4V9N4"/>
<proteinExistence type="predicted"/>
<feature type="compositionally biased region" description="Low complexity" evidence="1">
    <location>
        <begin position="550"/>
        <end position="562"/>
    </location>
</feature>
<dbReference type="Proteomes" id="UP000324800">
    <property type="component" value="Unassembled WGS sequence"/>
</dbReference>
<keyword evidence="2" id="KW-0472">Membrane</keyword>
<feature type="region of interest" description="Disordered" evidence="1">
    <location>
        <begin position="543"/>
        <end position="562"/>
    </location>
</feature>
<dbReference type="EMBL" id="SNRW01008630">
    <property type="protein sequence ID" value="KAA6379213.1"/>
    <property type="molecule type" value="Genomic_DNA"/>
</dbReference>
<feature type="region of interest" description="Disordered" evidence="1">
    <location>
        <begin position="729"/>
        <end position="749"/>
    </location>
</feature>